<proteinExistence type="predicted"/>
<dbReference type="Pfam" id="PF19838">
    <property type="entry name" value="LptD_2"/>
    <property type="match status" value="1"/>
</dbReference>
<evidence type="ECO:0000313" key="3">
    <source>
        <dbReference type="Proteomes" id="UP000567293"/>
    </source>
</evidence>
<dbReference type="PANTHER" id="PTHR30189:SF1">
    <property type="entry name" value="LPS-ASSEMBLY PROTEIN LPTD"/>
    <property type="match status" value="1"/>
</dbReference>
<dbReference type="AlphaFoldDB" id="A0A7V8NVL8"/>
<dbReference type="Proteomes" id="UP000567293">
    <property type="component" value="Unassembled WGS sequence"/>
</dbReference>
<protein>
    <submittedName>
        <fullName evidence="2">LPS assembly protein LptD</fullName>
    </submittedName>
</protein>
<feature type="non-terminal residue" evidence="2">
    <location>
        <position position="611"/>
    </location>
</feature>
<dbReference type="InterPro" id="IPR050218">
    <property type="entry name" value="LptD"/>
</dbReference>
<dbReference type="GO" id="GO:1990351">
    <property type="term" value="C:transporter complex"/>
    <property type="evidence" value="ECO:0007669"/>
    <property type="project" value="TreeGrafter"/>
</dbReference>
<comment type="caution">
    <text evidence="2">The sequence shown here is derived from an EMBL/GenBank/DDBJ whole genome shotgun (WGS) entry which is preliminary data.</text>
</comment>
<dbReference type="EMBL" id="JACDQQ010002454">
    <property type="protein sequence ID" value="MBA0088340.1"/>
    <property type="molecule type" value="Genomic_DNA"/>
</dbReference>
<gene>
    <name evidence="2" type="primary">lptD</name>
    <name evidence="2" type="ORF">HRJ53_25425</name>
</gene>
<organism evidence="2 3">
    <name type="scientific">Candidatus Acidiferrum panamense</name>
    <dbReference type="NCBI Taxonomy" id="2741543"/>
    <lineage>
        <taxon>Bacteria</taxon>
        <taxon>Pseudomonadati</taxon>
        <taxon>Acidobacteriota</taxon>
        <taxon>Terriglobia</taxon>
        <taxon>Candidatus Acidiferrales</taxon>
        <taxon>Candidatus Acidiferrum</taxon>
    </lineage>
</organism>
<keyword evidence="3" id="KW-1185">Reference proteome</keyword>
<evidence type="ECO:0000313" key="2">
    <source>
        <dbReference type="EMBL" id="MBA0088340.1"/>
    </source>
</evidence>
<sequence length="611" mass="68494">MTALLGTASSLCSLIARAQQIPPPPGKGQIAELEAKAQTRKGDVITADGDVDIRYADTRLHADHVEYNDTTNEAVATGHVQLDYHGAYLEATEARYNVSTGHGLFQNVHGTFKIERQPNEQVLLTENPLYFQARSVERFAGDLYFVQGAWITICDPEHPKWQFFAPEARIRLDKTVALVNANFRLFRVPLIWLPYATAPAGRKIRQSGFLIPDVGQSSRKGFILGDAYYFAPLSWLDMTLGAQYMSRRGVLERGNFRARPFENTSVEYSYFGVDDRGLLNSNGTRSPQGGQQQRLEIQSLLPRGWRFVTDFNQLSSLTFRLAFADTYGDAINAEVKSAVFLTNNFRGFSLNFAGINDKSFLTLPVTSTTPPVPPTTVTTRTLPQARFGSVEQSPWRKMPLYFSFDSFVGAVHRADSVLPTFGYAPIDTPLSVPREEFAPRVTLPVHFGPWFGATASAAFRFTRYGDSLNSAGLLTGTPIFRNTGDFAVELRPPSFERFFGTEKNKVRRRYKHSIEPAITYRYVTGVNNFASFIRFDSDATLTDTSEVEYGFTQRLYRKDSGDQPQELISWRIAQKHYFDATFGGAIVNGQRNVFQALDSISPFAFAFGPRN</sequence>
<dbReference type="PANTHER" id="PTHR30189">
    <property type="entry name" value="LPS-ASSEMBLY PROTEIN"/>
    <property type="match status" value="1"/>
</dbReference>
<feature type="domain" description="LPS-assembly protein LptD central" evidence="1">
    <location>
        <begin position="180"/>
        <end position="358"/>
    </location>
</feature>
<accession>A0A7V8NVL8</accession>
<dbReference type="GO" id="GO:0009279">
    <property type="term" value="C:cell outer membrane"/>
    <property type="evidence" value="ECO:0007669"/>
    <property type="project" value="TreeGrafter"/>
</dbReference>
<evidence type="ECO:0000259" key="1">
    <source>
        <dbReference type="Pfam" id="PF19838"/>
    </source>
</evidence>
<reference evidence="2" key="1">
    <citation type="submission" date="2020-06" db="EMBL/GenBank/DDBJ databases">
        <title>Legume-microbial interactions unlock mineral nutrients during tropical forest succession.</title>
        <authorList>
            <person name="Epihov D.Z."/>
        </authorList>
    </citation>
    <scope>NUCLEOTIDE SEQUENCE [LARGE SCALE GENOMIC DNA]</scope>
    <source>
        <strain evidence="2">Pan2503</strain>
    </source>
</reference>
<dbReference type="InterPro" id="IPR045659">
    <property type="entry name" value="LptD_2"/>
</dbReference>
<name>A0A7V8NVL8_9BACT</name>